<name>A0A9D1PPQ8_9BACI</name>
<accession>A0A9D1PPQ8</accession>
<gene>
    <name evidence="1" type="ORF">H9895_11535</name>
</gene>
<dbReference type="AlphaFoldDB" id="A0A9D1PPQ8"/>
<dbReference type="Proteomes" id="UP000823937">
    <property type="component" value="Unassembled WGS sequence"/>
</dbReference>
<protein>
    <submittedName>
        <fullName evidence="1">Uncharacterized protein</fullName>
    </submittedName>
</protein>
<organism evidence="1 2">
    <name type="scientific">Candidatus Pseudogracilibacillus intestinigallinarum</name>
    <dbReference type="NCBI Taxonomy" id="2838742"/>
    <lineage>
        <taxon>Bacteria</taxon>
        <taxon>Bacillati</taxon>
        <taxon>Bacillota</taxon>
        <taxon>Bacilli</taxon>
        <taxon>Bacillales</taxon>
        <taxon>Bacillaceae</taxon>
        <taxon>Pseudogracilibacillus</taxon>
    </lineage>
</organism>
<comment type="caution">
    <text evidence="1">The sequence shown here is derived from an EMBL/GenBank/DDBJ whole genome shotgun (WGS) entry which is preliminary data.</text>
</comment>
<reference evidence="1" key="2">
    <citation type="submission" date="2021-04" db="EMBL/GenBank/DDBJ databases">
        <authorList>
            <person name="Gilroy R."/>
        </authorList>
    </citation>
    <scope>NUCLEOTIDE SEQUENCE</scope>
    <source>
        <strain evidence="1">CHK169-2315</strain>
    </source>
</reference>
<proteinExistence type="predicted"/>
<reference evidence="1" key="1">
    <citation type="journal article" date="2021" name="PeerJ">
        <title>Extensive microbial diversity within the chicken gut microbiome revealed by metagenomics and culture.</title>
        <authorList>
            <person name="Gilroy R."/>
            <person name="Ravi A."/>
            <person name="Getino M."/>
            <person name="Pursley I."/>
            <person name="Horton D.L."/>
            <person name="Alikhan N.F."/>
            <person name="Baker D."/>
            <person name="Gharbi K."/>
            <person name="Hall N."/>
            <person name="Watson M."/>
            <person name="Adriaenssens E.M."/>
            <person name="Foster-Nyarko E."/>
            <person name="Jarju S."/>
            <person name="Secka A."/>
            <person name="Antonio M."/>
            <person name="Oren A."/>
            <person name="Chaudhuri R.R."/>
            <person name="La Ragione R."/>
            <person name="Hildebrand F."/>
            <person name="Pallen M.J."/>
        </authorList>
    </citation>
    <scope>NUCLEOTIDE SEQUENCE</scope>
    <source>
        <strain evidence="1">CHK169-2315</strain>
    </source>
</reference>
<evidence type="ECO:0000313" key="1">
    <source>
        <dbReference type="EMBL" id="HIV75696.1"/>
    </source>
</evidence>
<sequence>MGSNGVKQMNESPILLYESNNRNEFLYFDIHDKNLLQALATERLDRLYIGINEQFLKAVNDCNEWSLYQITYAIRNCFSIQKHTNDPSETLSAVGLLKRIVSYKTRKNIKFIYKQHPQIEQQGMKTFKNLNSSNITINLATVTEQSLKIFPDLLKQAFHQAVWNDETMDHIVVKLISVPLIERKLVIRCMIDTLKEIEETMLHNREMTILIRKKITNSMYTICDIRDYAPAKQLLEYDHRSVMEHMLEASEDRSLLLSI</sequence>
<evidence type="ECO:0000313" key="2">
    <source>
        <dbReference type="Proteomes" id="UP000823937"/>
    </source>
</evidence>
<dbReference type="EMBL" id="DXHX01000167">
    <property type="protein sequence ID" value="HIV75696.1"/>
    <property type="molecule type" value="Genomic_DNA"/>
</dbReference>